<dbReference type="SMART" id="SM00364">
    <property type="entry name" value="LRR_BAC"/>
    <property type="match status" value="3"/>
</dbReference>
<keyword evidence="1" id="KW-0433">Leucine-rich repeat</keyword>
<evidence type="ECO:0000313" key="4">
    <source>
        <dbReference type="EMBL" id="QHT04592.1"/>
    </source>
</evidence>
<dbReference type="InterPro" id="IPR050216">
    <property type="entry name" value="LRR_domain-containing"/>
</dbReference>
<dbReference type="SMART" id="SM00369">
    <property type="entry name" value="LRR_TYP"/>
    <property type="match status" value="3"/>
</dbReference>
<dbReference type="Pfam" id="PF23598">
    <property type="entry name" value="LRR_14"/>
    <property type="match status" value="1"/>
</dbReference>
<keyword evidence="2" id="KW-0677">Repeat</keyword>
<dbReference type="AlphaFoldDB" id="A0A6C0CKA5"/>
<feature type="domain" description="Disease resistance R13L4/SHOC-2-like LRR" evidence="3">
    <location>
        <begin position="47"/>
        <end position="110"/>
    </location>
</feature>
<dbReference type="SUPFAM" id="SSF52058">
    <property type="entry name" value="L domain-like"/>
    <property type="match status" value="1"/>
</dbReference>
<dbReference type="PANTHER" id="PTHR48051:SF54">
    <property type="entry name" value="LEUCINE-RICH REPEAT-CONTAINING PROTEIN"/>
    <property type="match status" value="1"/>
</dbReference>
<organism evidence="4">
    <name type="scientific">viral metagenome</name>
    <dbReference type="NCBI Taxonomy" id="1070528"/>
    <lineage>
        <taxon>unclassified sequences</taxon>
        <taxon>metagenomes</taxon>
        <taxon>organismal metagenomes</taxon>
    </lineage>
</organism>
<evidence type="ECO:0000256" key="1">
    <source>
        <dbReference type="ARBA" id="ARBA00022614"/>
    </source>
</evidence>
<name>A0A6C0CKA5_9ZZZZ</name>
<reference evidence="4" key="1">
    <citation type="journal article" date="2020" name="Nature">
        <title>Giant virus diversity and host interactions through global metagenomics.</title>
        <authorList>
            <person name="Schulz F."/>
            <person name="Roux S."/>
            <person name="Paez-Espino D."/>
            <person name="Jungbluth S."/>
            <person name="Walsh D.A."/>
            <person name="Denef V.J."/>
            <person name="McMahon K.D."/>
            <person name="Konstantinidis K.T."/>
            <person name="Eloe-Fadrosh E.A."/>
            <person name="Kyrpides N.C."/>
            <person name="Woyke T."/>
        </authorList>
    </citation>
    <scope>NUCLEOTIDE SEQUENCE</scope>
    <source>
        <strain evidence="4">GVMAG-M-3300021343-4</strain>
    </source>
</reference>
<dbReference type="PANTHER" id="PTHR48051">
    <property type="match status" value="1"/>
</dbReference>
<sequence length="160" mass="18913">MRIIYKLNDDREITTTYDSFLEFINDVEFSDVTYLHVSYNNLQTLTPEIGALKSLTYLHVSSNNLQTLPPEIGALKNLTILNVYYNNLQTLPPEICELRHLRYFYTNRNEFEYIFINVQRLMNRLRNTNGIDQQYTDTQSVHKSSVQQSVKQSIYSLMRD</sequence>
<dbReference type="InterPro" id="IPR032675">
    <property type="entry name" value="LRR_dom_sf"/>
</dbReference>
<dbReference type="EMBL" id="MN739435">
    <property type="protein sequence ID" value="QHT04592.1"/>
    <property type="molecule type" value="Genomic_DNA"/>
</dbReference>
<proteinExistence type="predicted"/>
<accession>A0A6C0CKA5</accession>
<dbReference type="InterPro" id="IPR055414">
    <property type="entry name" value="LRR_R13L4/SHOC2-like"/>
</dbReference>
<evidence type="ECO:0000256" key="2">
    <source>
        <dbReference type="ARBA" id="ARBA00022737"/>
    </source>
</evidence>
<dbReference type="InterPro" id="IPR003591">
    <property type="entry name" value="Leu-rich_rpt_typical-subtyp"/>
</dbReference>
<evidence type="ECO:0000259" key="3">
    <source>
        <dbReference type="Pfam" id="PF23598"/>
    </source>
</evidence>
<dbReference type="Gene3D" id="3.80.10.10">
    <property type="entry name" value="Ribonuclease Inhibitor"/>
    <property type="match status" value="1"/>
</dbReference>
<protein>
    <recommendedName>
        <fullName evidence="3">Disease resistance R13L4/SHOC-2-like LRR domain-containing protein</fullName>
    </recommendedName>
</protein>
<dbReference type="GO" id="GO:0005737">
    <property type="term" value="C:cytoplasm"/>
    <property type="evidence" value="ECO:0007669"/>
    <property type="project" value="TreeGrafter"/>
</dbReference>